<feature type="region of interest" description="Disordered" evidence="10">
    <location>
        <begin position="1182"/>
        <end position="1203"/>
    </location>
</feature>
<dbReference type="PROSITE" id="PS00606">
    <property type="entry name" value="KS3_1"/>
    <property type="match status" value="2"/>
</dbReference>
<evidence type="ECO:0000256" key="7">
    <source>
        <dbReference type="ARBA" id="ARBA00023268"/>
    </source>
</evidence>
<name>A0A809RDG6_9NOCA</name>
<dbReference type="FunFam" id="3.40.47.10:FF:000019">
    <property type="entry name" value="Polyketide synthase type I"/>
    <property type="match status" value="3"/>
</dbReference>
<feature type="domain" description="Ketosynthase family 3 (KS3)" evidence="12">
    <location>
        <begin position="33"/>
        <end position="455"/>
    </location>
</feature>
<dbReference type="Pfam" id="PF16197">
    <property type="entry name" value="KAsynt_C_assoc"/>
    <property type="match status" value="3"/>
</dbReference>
<keyword evidence="4" id="KW-0808">Transferase</keyword>
<proteinExistence type="predicted"/>
<dbReference type="Gene3D" id="1.10.287.1960">
    <property type="match status" value="1"/>
</dbReference>
<dbReference type="Gene3D" id="3.40.47.10">
    <property type="match status" value="3"/>
</dbReference>
<keyword evidence="3" id="KW-0597">Phosphoprotein</keyword>
<feature type="region of interest" description="C-terminal hotdog fold" evidence="9">
    <location>
        <begin position="4160"/>
        <end position="4297"/>
    </location>
</feature>
<dbReference type="InterPro" id="IPR050091">
    <property type="entry name" value="PKS_NRPS_Biosynth_Enz"/>
</dbReference>
<evidence type="ECO:0000256" key="6">
    <source>
        <dbReference type="ARBA" id="ARBA00023098"/>
    </source>
</evidence>
<evidence type="ECO:0000256" key="5">
    <source>
        <dbReference type="ARBA" id="ARBA00022832"/>
    </source>
</evidence>
<feature type="domain" description="Ketosynthase family 3 (KS3)" evidence="12">
    <location>
        <begin position="1575"/>
        <end position="2006"/>
    </location>
</feature>
<dbReference type="GO" id="GO:0004315">
    <property type="term" value="F:3-oxoacyl-[acyl-carrier-protein] synthase activity"/>
    <property type="evidence" value="ECO:0007669"/>
    <property type="project" value="InterPro"/>
</dbReference>
<dbReference type="PRINTS" id="PR00081">
    <property type="entry name" value="GDHRDH"/>
</dbReference>
<dbReference type="Pfam" id="PF18369">
    <property type="entry name" value="PKS_DE"/>
    <property type="match status" value="2"/>
</dbReference>
<dbReference type="SUPFAM" id="SSF47336">
    <property type="entry name" value="ACP-like"/>
    <property type="match status" value="3"/>
</dbReference>
<dbReference type="PANTHER" id="PTHR43775:SF51">
    <property type="entry name" value="INACTIVE PHENOLPHTHIOCEROL SYNTHESIS POLYKETIDE SYNTHASE TYPE I PKS1-RELATED"/>
    <property type="match status" value="1"/>
</dbReference>
<dbReference type="InterPro" id="IPR014031">
    <property type="entry name" value="Ketoacyl_synth_C"/>
</dbReference>
<dbReference type="Gene3D" id="3.40.366.10">
    <property type="entry name" value="Malonyl-Coenzyme A Acyl Carrier Protein, domain 2"/>
    <property type="match status" value="3"/>
</dbReference>
<feature type="domain" description="Carrier" evidence="11">
    <location>
        <begin position="3052"/>
        <end position="3127"/>
    </location>
</feature>
<dbReference type="Pfam" id="PF00109">
    <property type="entry name" value="ketoacyl-synt"/>
    <property type="match status" value="3"/>
</dbReference>
<evidence type="ECO:0000259" key="11">
    <source>
        <dbReference type="PROSITE" id="PS50075"/>
    </source>
</evidence>
<dbReference type="InterPro" id="IPR036736">
    <property type="entry name" value="ACP-like_sf"/>
</dbReference>
<evidence type="ECO:0000256" key="9">
    <source>
        <dbReference type="PROSITE-ProRule" id="PRU01363"/>
    </source>
</evidence>
<dbReference type="InterPro" id="IPR016036">
    <property type="entry name" value="Malonyl_transacylase_ACP-bd"/>
</dbReference>
<dbReference type="CDD" id="cd08952">
    <property type="entry name" value="KR_1_SDR_x"/>
    <property type="match status" value="2"/>
</dbReference>
<dbReference type="InterPro" id="IPR006162">
    <property type="entry name" value="Ppantetheine_attach_site"/>
</dbReference>
<dbReference type="Pfam" id="PF14765">
    <property type="entry name" value="PS-DH"/>
    <property type="match status" value="1"/>
</dbReference>
<dbReference type="SMART" id="SM00822">
    <property type="entry name" value="PKS_KR"/>
    <property type="match status" value="3"/>
</dbReference>
<evidence type="ECO:0000259" key="13">
    <source>
        <dbReference type="PROSITE" id="PS52019"/>
    </source>
</evidence>
<dbReference type="SMART" id="SM01294">
    <property type="entry name" value="PKS_PP_betabranch"/>
    <property type="match status" value="3"/>
</dbReference>
<dbReference type="SMART" id="SM00823">
    <property type="entry name" value="PKS_PP"/>
    <property type="match status" value="3"/>
</dbReference>
<evidence type="ECO:0000256" key="8">
    <source>
        <dbReference type="ARBA" id="ARBA00023315"/>
    </source>
</evidence>
<protein>
    <submittedName>
        <fullName evidence="14">Polyketide synthase</fullName>
    </submittedName>
</protein>
<dbReference type="Gene3D" id="3.30.70.3290">
    <property type="match status" value="3"/>
</dbReference>
<dbReference type="InterPro" id="IPR042104">
    <property type="entry name" value="PKS_dehydratase_sf"/>
</dbReference>
<dbReference type="Gene3D" id="1.10.1200.10">
    <property type="entry name" value="ACP-like"/>
    <property type="match status" value="3"/>
</dbReference>
<dbReference type="SUPFAM" id="SSF55048">
    <property type="entry name" value="Probable ACP-binding domain of malonyl-CoA ACP transacylase"/>
    <property type="match status" value="3"/>
</dbReference>
<dbReference type="PANTHER" id="PTHR43775">
    <property type="entry name" value="FATTY ACID SYNTHASE"/>
    <property type="match status" value="1"/>
</dbReference>
<dbReference type="InterPro" id="IPR041618">
    <property type="entry name" value="PKS_DE"/>
</dbReference>
<dbReference type="Pfam" id="PF02801">
    <property type="entry name" value="Ketoacyl-synt_C"/>
    <property type="match status" value="3"/>
</dbReference>
<dbReference type="Gene3D" id="6.10.140.1830">
    <property type="match status" value="2"/>
</dbReference>
<dbReference type="InterPro" id="IPR014043">
    <property type="entry name" value="Acyl_transferase_dom"/>
</dbReference>
<dbReference type="InterPro" id="IPR009081">
    <property type="entry name" value="PP-bd_ACP"/>
</dbReference>
<evidence type="ECO:0000256" key="4">
    <source>
        <dbReference type="ARBA" id="ARBA00022679"/>
    </source>
</evidence>
<keyword evidence="8" id="KW-0012">Acyltransferase</keyword>
<dbReference type="Pfam" id="PF08659">
    <property type="entry name" value="KR"/>
    <property type="match status" value="3"/>
</dbReference>
<dbReference type="SMART" id="SM00827">
    <property type="entry name" value="PKS_AT"/>
    <property type="match status" value="3"/>
</dbReference>
<dbReference type="SMART" id="SM00825">
    <property type="entry name" value="PKS_KS"/>
    <property type="match status" value="3"/>
</dbReference>
<sequence length="4902" mass="503022">MDTESRLRDYLKRVTTDLRAARRELETERGRRTEPLAVVGMACRFPGGIATPEAFWAALRGGRDMVGPFPTDRGWDLEHLFDADPDHLGTSYTSQGAFLDEAGQFDAGFFEISPREALAMDPQQRLLLETSWEALESAGIDPRGLSGQQIGVFVGVSNQGYGTPGPAEVEGHVLTGTSGAVVSGRLAYVFGLEGPTVTVDTMCSSSLVALHLAAQAVRAGECDAALVGGATIMGTARNFVEFSRQRGLATDGRCKPFSADADGTGWGEAVGTVFLERLSTARRAGHPVLAVLRGTAINSDGASNGLTAPNGPSQQRVIGAALRRSGLRPDEIDVVEAHGTGTELGDPIEAQALLATYGRDRDRPLLLGALKGATGHTQAASGVAALIKMVLALRHGYLPGILHLNALSPHVDWSAGAVEPLVGGREWAAVEDRPRRAGISSFGGSGTNAHVVLEEAPAPEEAETGSVATISGPVAWPLSARDAEALSAMAANLAAVVGDSDARQVAAALCARSTFDHRAVLIDPGTEAVARLGELAAGRAGDGVVRGRVRAGGDAPVFVFPGQGAQWAGMGAELLDGTGRSAEVFARRLAECSAAVEAAGGPDVVAVLRDGGERSLDDVGVVQPVSWAVMVALAAVWEDAGVAPGAVIGHSQGEIAAAVVAGALSVADGARVVTARALALRAVAGSGAMASLGETPEQAAERIRELDGVEIAAINGPAAVVVAGPVEGVQAAIAAAEAEGRRAKLIPVDYASHTPGMEVLREPVLAALDGLTPSAPRVPWLSTHDVDWIDSDSADAAYWFANLRDTVRFAAGVAALLDAGYDSFLEISAHPVLVPAIEDVADATGVEIAAGGTLRRGEGGATRVLTALAEAWVGGVAIEWERFVAGVDPRAVSLPTYPFQRRPYWLAPTAAAADADPADAAFWNAVADNDIAALVEALPGDAIDSGREAAAVLAEAVPLLARWRRGRADKNTRDGWRYRICWQPHPDTTATATGTWMLVRPTTFAAGDAVVTRVRDALAAAGIEVVDVAVEPTADRADIAALLGEFAAEPDGVVSLLAAAESDHPEYRGLPVGVVTTLGLLQGLGDKGIAAPLWAVTVGAETTAADDHLTRPLQAAVWGLGRVAALEHPDRWGGLVDLPEADPASDDPVRLLPAVLAHPVEDQVALRAAGALVRRLQRATRPAREAANGRRTRGTALITGGTGGLGAHTARMLARSGTAHLVLLSRRGPEAEGAAELCAELEAMGPRVTIVACDADDPAAVAAVVERIEAEGETIRTVVHTAGVGILVPLAETGLEQFAAGAGGKLSGARVLDALFDGERGRELDAFVLFSSVAGLWGAGDHGAYSAANAVADAIASARRARGLVGTSIPWGIWEASGGGMGRDVISTQLKWLGIRFMPATLAIDAMADALEDDETLLAIADIDWDTFAPVFTAARRRPLLDGVPDVAAALGRTAAAEADTDGPGSALRARMAAATDPRRVVLDAVRDAVAAALGFAARDEVDPDRAFRELGIDSLTAVALRNTVTAETGVRLPVTVVFDHPTVTALTDHLLAELGVAAVDIEHDATAPAATATDDPIVVVGMACRFPGGIRTPDQLWQVLHDGVDVIGGFPTDRGWDLDGLYDPDPDREGRIYTRSGGFLHDAAEFDPEFFGISPREALAMDPQQRLLLESSWEALERAGIDPRAAADARTGVFIGAAYQGFGGTVGSTDAPVGPEGAEGHIVTGLATSVASGRISYSFGFEGPAVTIDTACSSSLVALHQASQSIRDGDCDRALVGGVAVMVAPVGLLGFSRQRGLSEDGRCRAFSADADGMGLAEGAGMLVIERLSVARAAGHPVLAVVRASAINQDGASNGLSAPSGKAQERVIRAALRRAGLTADDVDVVEAHGTGTTLGDPIEAGALLATYGRDRDPERPLWLGSVKSNIGHTQAAAGAAGLMKMVLALQHSELPATLHADNPSPYIDWESGAVRLLTEARPWAADGRPRRAGVSAFGVSGTNVHVILEEPPTRDPEPVPVAPIPVPWVVSARTEAALDEMIAGVGGLPADGPGAQAAAAVLARKTAFEHRAVLDAATGAVLARGRVAARGSGTVFVFPGQGAQWAGMGRELLAATDGPGAVFAARFAECADAIAAVSDIDARAAVADTSGAALEDVAILQSVSWALMVALAAMWESVGVRPAAVIGHSQGEIAAAVVAGALSLADGARVVTARALALRGVAGTGAMGSIGEGIDAVRARLAGRDSVVVAVVNGPASVVVAGTPEEVEAVLAEAAADGVRTRLLPVDYASHSPLMQPLAETITGALAGIGGSTPDIPWYSTARPGWVDTAPEPGYWFANLSGTVHFSDAVAAVAAAGYDAFVEIGTHPVLVAAVLETADAAGHEVTASGTLRRDEGDLNRVVAALAEAWTAGVAVDWTRVLPGDRSAAAAVPTYPFQRKRLWLNAIETAAPDAAAGDAEFWAVVERQDPAELARTLGTDADAVSGLLPTLAAWRRRHDRDGAVAAWRHRVRWVSATAPGHSRLTGHWLVLTGTATDVRAAGTATDVRAAGTATDVRAAGTATDVRAAGTATDARAAGTATDARAAGTATDARAAGTATDARAAGTATDARADETATDARADEVVAALTAAGAEVTLRRFDPAAAEVRLEDGTDPAGILLLPDTEPVGAVPGGVLTLAALLRATVGSTAAVWCATRAAIPATDADPVDERAAGVWGLGRIAAQEYPDRWGGLVDLPARLDDRTGGLLAAVLAGAGALAGEDQVAVRPAGLFVRRLEHASRAAARSAWTPRGTVLVTGGTGALAGHVARWLAGAGAQRLVLAGRRGPDAPGAAELRAELIDQGAVVDVVACDVTDRAALAALLDTYRPDAVVHTAGIVDDELIADLDADRAAAVCAPKVLAAQYLDELTRDRELDAFVLFSSMAGALGGSGQGAYAAANATLDALAEWRRREGLPATAIGWGAWAGDGLAEAVSDRLRGQGVLPMDPESAVAAMAAAVGSGAAHVIVADVDWARHAEVLTASRPLPALAGIPEAAPAPAAQESDVPILAGLDAEERRAAVRRLVRTEVATALGLDGPGDVVSDRTFRDLGFDSLTAVDLRNRLVRATGVRLPVTLVFDYPTVDELADHLLARWSADLGVAVTPTEPTADTLAPRPVPTGEDVIAIVGMACRLPGGVTSPQDLWDLLERRGDAVVAFPTDRGWDVAGRYHPDPEHRGTFATTGGGFLDDPAGFDAEFFGISPREALTIDPQHRLLLETSWEAFERAGIAPASLRGSRTGVFVGSNYHDYGSRLSAEPGIYEGQLATGSAGSVASGRVAYSFGLQGPAVTLDTACSSSLVAMHMAAQALRTGECSLALAGGVTVISSLDTFIEFSRQGALSPDGRCRAFAEDADGAGWAEGVGVVVLERLADARAAGHPVLALLRSSAINSDGASNGLTAPNGPAQQRVIRDALAAGDLSPADIDAVEAHGTGTRLGDPIEAQALLNTYGAVERAHPLWLGALKSNIGHTQAAAGIAGVIKSVLSLRHGRFPATLHAETPSSRIEWDSGAVRLAQSAVELPDAGRPWRIGVSSFGISGTNAHVIVEQAPAEAAAQAVAEPEVVPWQVSARSPETLREALDAMASRWTPDVPRRAVAAALRHRGVFDHRGVVLAGATAEPSVVGGAVVPGPTGILLSGQGSQRLGMGRLLRESFEPFATAFDAARAAVDAHLTGSIADVIDGDDAELLAGTGWAQPALFAYHVAGYRLLESWGLAPGVLVGHSVGEIAAAHLSGALSLADAARLVAARATAMAALPEGGAMAAISATADRLAALTADLPEGLSVAAHNSATNLVLSGPAEILERVLAERADGLRVSRLVTSHAFHSPLMAPAAAAVERVAAELEWHDPALPVISTHTGVAVDRAAWADPRHWSGQLTAPVRFAAAVAEAMRAHGVGRWLELAPHATLTGHVAADHPAVVTACLGDKNIREPLAAQRAAATLWVAGADLPGWPGEPAVPAAAVLPTLPTYPFAHQRYWLDAPVPVTPESLGLAATGQLVLAGHLALAGADEHLFTGRLSVTSHRWLADHAVGGAAIVPATAYLELALDAAARSGAGAVRELTVQVPLVLPEAGGVDVQARVHAAAEDGSRMLTVDAREDGGDWVRHAEGTLGAVDAGTAELPGAWPPAGAAPLTVTGLYERMADGGFAYGPAFRGLRAAWRDGDAVLAEVALPEHIATDAARAALHPALLDAALHTIALDRDPGDGAVMPFSVRSVRIDRRGAAALRVRMRATGPNTVALDLADAAGTPIGRVEEVALRPVPRAVLAGARSRTMYRVDWVPASTPVTAPAAVEFHTDLMGVGGEIGGTVVVPAPIPADGTLPERTAAATRAALLLVQRWLTLPQRADARLVVLTTAACAAGDHAPDPAAAAVLGLVRAAQAEHPDRFVVLDHAPASVPGHEVTEAAVGAAVASGEPVLAWRDGQLRVPRLTPAASPAAADPAWRGTVLVTGGTGGLGAAVARHLAARPEVERLVLTSRRGPAADGAEDLRAELAGLGAQVEIVAADLTTDDGVAAAIAAADGRVDSVVHAAGVIDDGAIESLTPERIAPVLAPKVDAVTRLAERLPQARLVLFSSLSGTFGGVGQANYSAANAALDALATRWRGGGREVVSIAWGLWAVRSGMTGELSAADRARLARGGVVPMDTAESLALLDAAVAAGTATVVAARFDIPALRAASGGVPALLSAIAPAAPAVAASAALPATASATGVLDRLRGVDEEERAEILLDLVRTEAALVLGHSSIDAIPVDQGFLDVGFDSLTAVELRNRLGAATGLRLPATMLFDYPNMRRLAGLLDELLPADEHGPGLAEIARLEGIARGLNGDDRARQALVQRLQDVLGLLGAGAEPADPAELIESASDGELFDIIDGLGVD</sequence>
<dbReference type="InterPro" id="IPR013968">
    <property type="entry name" value="PKS_KR"/>
</dbReference>
<dbReference type="InterPro" id="IPR049900">
    <property type="entry name" value="PKS_mFAS_DH"/>
</dbReference>
<keyword evidence="6" id="KW-0443">Lipid metabolism</keyword>
<dbReference type="GO" id="GO:0004312">
    <property type="term" value="F:fatty acid synthase activity"/>
    <property type="evidence" value="ECO:0007669"/>
    <property type="project" value="TreeGrafter"/>
</dbReference>
<dbReference type="Pfam" id="PF00550">
    <property type="entry name" value="PP-binding"/>
    <property type="match status" value="3"/>
</dbReference>
<dbReference type="InterPro" id="IPR018201">
    <property type="entry name" value="Ketoacyl_synth_AS"/>
</dbReference>
<dbReference type="SMART" id="SM00826">
    <property type="entry name" value="PKS_DH"/>
    <property type="match status" value="1"/>
</dbReference>
<dbReference type="InterPro" id="IPR057326">
    <property type="entry name" value="KR_dom"/>
</dbReference>
<comment type="pathway">
    <text evidence="1">Lipid metabolism.</text>
</comment>
<dbReference type="SUPFAM" id="SSF53901">
    <property type="entry name" value="Thiolase-like"/>
    <property type="match status" value="3"/>
</dbReference>
<dbReference type="InterPro" id="IPR032821">
    <property type="entry name" value="PKS_assoc"/>
</dbReference>
<dbReference type="SUPFAM" id="SSF52151">
    <property type="entry name" value="FabD/lysophospholipase-like"/>
    <property type="match status" value="3"/>
</dbReference>
<feature type="region of interest" description="N-terminal hotdog fold" evidence="9">
    <location>
        <begin position="4027"/>
        <end position="4148"/>
    </location>
</feature>
<dbReference type="CDD" id="cd00833">
    <property type="entry name" value="PKS"/>
    <property type="match status" value="3"/>
</dbReference>
<dbReference type="Gene3D" id="3.40.50.720">
    <property type="entry name" value="NAD(P)-binding Rossmann-like Domain"/>
    <property type="match status" value="3"/>
</dbReference>
<dbReference type="PROSITE" id="PS52019">
    <property type="entry name" value="PKS_MFAS_DH"/>
    <property type="match status" value="1"/>
</dbReference>
<dbReference type="InterPro" id="IPR036291">
    <property type="entry name" value="NAD(P)-bd_dom_sf"/>
</dbReference>
<dbReference type="FunFam" id="1.10.1200.10:FF:000007">
    <property type="entry name" value="Probable polyketide synthase pks17"/>
    <property type="match status" value="2"/>
</dbReference>
<dbReference type="NCBIfam" id="NF045894">
    <property type="entry name" value="PKS_plus_SDR"/>
    <property type="match status" value="1"/>
</dbReference>
<dbReference type="PROSITE" id="PS00012">
    <property type="entry name" value="PHOSPHOPANTETHEINE"/>
    <property type="match status" value="3"/>
</dbReference>
<evidence type="ECO:0000259" key="12">
    <source>
        <dbReference type="PROSITE" id="PS52004"/>
    </source>
</evidence>
<dbReference type="InterPro" id="IPR002347">
    <property type="entry name" value="SDR_fam"/>
</dbReference>
<reference evidence="14" key="1">
    <citation type="submission" date="2015-05" db="EMBL/GenBank/DDBJ databases">
        <title>Brasilinolide analog discovered by genome and metabolome analysis of Nocardia terpenica NBRC 100888.</title>
        <authorList>
            <person name="Komaki H."/>
            <person name="Ichikawa N."/>
            <person name="Nakajima D."/>
            <person name="Okazaki K."/>
            <person name="Gonoi T."/>
        </authorList>
    </citation>
    <scope>NUCLEOTIDE SEQUENCE</scope>
    <source>
        <strain evidence="14">NBRC 100888</strain>
    </source>
</reference>
<dbReference type="InterPro" id="IPR049552">
    <property type="entry name" value="PKS_DH_N"/>
</dbReference>
<evidence type="ECO:0000313" key="14">
    <source>
        <dbReference type="EMBL" id="BBE00965.1"/>
    </source>
</evidence>
<feature type="domain" description="Carrier" evidence="11">
    <location>
        <begin position="1480"/>
        <end position="1555"/>
    </location>
</feature>
<dbReference type="InterPro" id="IPR014030">
    <property type="entry name" value="Ketoacyl_synth_N"/>
</dbReference>
<dbReference type="GO" id="GO:0031177">
    <property type="term" value="F:phosphopantetheine binding"/>
    <property type="evidence" value="ECO:0007669"/>
    <property type="project" value="InterPro"/>
</dbReference>
<dbReference type="InterPro" id="IPR020806">
    <property type="entry name" value="PKS_PP-bd"/>
</dbReference>
<dbReference type="PROSITE" id="PS50075">
    <property type="entry name" value="CARRIER"/>
    <property type="match status" value="3"/>
</dbReference>
<dbReference type="SUPFAM" id="SSF51735">
    <property type="entry name" value="NAD(P)-binding Rossmann-fold domains"/>
    <property type="match status" value="6"/>
</dbReference>
<dbReference type="Gene3D" id="3.30.70.250">
    <property type="entry name" value="Malonyl-CoA ACP transacylase, ACP-binding"/>
    <property type="match status" value="1"/>
</dbReference>
<accession>A0A809RDG6</accession>
<dbReference type="EMBL" id="LC055788">
    <property type="protein sequence ID" value="BBE00965.1"/>
    <property type="molecule type" value="Genomic_DNA"/>
</dbReference>
<feature type="domain" description="Ketosynthase family 3 (KS3)" evidence="12">
    <location>
        <begin position="3154"/>
        <end position="3579"/>
    </location>
</feature>
<dbReference type="Gene3D" id="3.10.129.110">
    <property type="entry name" value="Polyketide synthase dehydratase"/>
    <property type="match status" value="1"/>
</dbReference>
<dbReference type="InterPro" id="IPR016039">
    <property type="entry name" value="Thiolase-like"/>
</dbReference>
<keyword evidence="5" id="KW-0276">Fatty acid metabolism</keyword>
<dbReference type="InterPro" id="IPR001227">
    <property type="entry name" value="Ac_transferase_dom_sf"/>
</dbReference>
<evidence type="ECO:0000256" key="10">
    <source>
        <dbReference type="SAM" id="MobiDB-lite"/>
    </source>
</evidence>
<organism evidence="14">
    <name type="scientific">Nocardia terpenica</name>
    <dbReference type="NCBI Taxonomy" id="455432"/>
    <lineage>
        <taxon>Bacteria</taxon>
        <taxon>Bacillati</taxon>
        <taxon>Actinomycetota</taxon>
        <taxon>Actinomycetes</taxon>
        <taxon>Mycobacteriales</taxon>
        <taxon>Nocardiaceae</taxon>
        <taxon>Nocardia</taxon>
    </lineage>
</organism>
<dbReference type="InterPro" id="IPR049551">
    <property type="entry name" value="PKS_DH_C"/>
</dbReference>
<dbReference type="InterPro" id="IPR016035">
    <property type="entry name" value="Acyl_Trfase/lysoPLipase"/>
</dbReference>
<dbReference type="InterPro" id="IPR020807">
    <property type="entry name" value="PKS_DH"/>
</dbReference>
<keyword evidence="7" id="KW-0511">Multifunctional enzyme</keyword>
<feature type="region of interest" description="Disordered" evidence="10">
    <location>
        <begin position="2564"/>
        <end position="2589"/>
    </location>
</feature>
<feature type="domain" description="PKS/mFAS DH" evidence="13">
    <location>
        <begin position="4027"/>
        <end position="4297"/>
    </location>
</feature>
<keyword evidence="2" id="KW-0596">Phosphopantetheine</keyword>
<dbReference type="GO" id="GO:0006633">
    <property type="term" value="P:fatty acid biosynthetic process"/>
    <property type="evidence" value="ECO:0007669"/>
    <property type="project" value="InterPro"/>
</dbReference>
<feature type="domain" description="Carrier" evidence="11">
    <location>
        <begin position="4753"/>
        <end position="4828"/>
    </location>
</feature>
<dbReference type="Pfam" id="PF00698">
    <property type="entry name" value="Acyl_transf_1"/>
    <property type="match status" value="3"/>
</dbReference>
<dbReference type="PROSITE" id="PS52004">
    <property type="entry name" value="KS3_2"/>
    <property type="match status" value="3"/>
</dbReference>
<dbReference type="InterPro" id="IPR020841">
    <property type="entry name" value="PKS_Beta-ketoAc_synthase_dom"/>
</dbReference>
<dbReference type="Pfam" id="PF21089">
    <property type="entry name" value="PKS_DH_N"/>
    <property type="match status" value="1"/>
</dbReference>
<evidence type="ECO:0000256" key="1">
    <source>
        <dbReference type="ARBA" id="ARBA00005189"/>
    </source>
</evidence>
<evidence type="ECO:0000256" key="2">
    <source>
        <dbReference type="ARBA" id="ARBA00022450"/>
    </source>
</evidence>
<feature type="active site" description="Proton acceptor; for dehydratase activity" evidence="9">
    <location>
        <position position="4059"/>
    </location>
</feature>
<feature type="active site" description="Proton donor; for dehydratase activity" evidence="9">
    <location>
        <position position="4221"/>
    </location>
</feature>
<evidence type="ECO:0000256" key="3">
    <source>
        <dbReference type="ARBA" id="ARBA00022553"/>
    </source>
</evidence>